<organism evidence="1 2">
    <name type="scientific">Favolaschia claudopus</name>
    <dbReference type="NCBI Taxonomy" id="2862362"/>
    <lineage>
        <taxon>Eukaryota</taxon>
        <taxon>Fungi</taxon>
        <taxon>Dikarya</taxon>
        <taxon>Basidiomycota</taxon>
        <taxon>Agaricomycotina</taxon>
        <taxon>Agaricomycetes</taxon>
        <taxon>Agaricomycetidae</taxon>
        <taxon>Agaricales</taxon>
        <taxon>Marasmiineae</taxon>
        <taxon>Mycenaceae</taxon>
        <taxon>Favolaschia</taxon>
    </lineage>
</organism>
<proteinExistence type="predicted"/>
<dbReference type="Proteomes" id="UP001362999">
    <property type="component" value="Unassembled WGS sequence"/>
</dbReference>
<reference evidence="1 2" key="1">
    <citation type="journal article" date="2024" name="J Genomics">
        <title>Draft genome sequencing and assembly of Favolaschia claudopus CIRM-BRFM 2984 isolated from oak limbs.</title>
        <authorList>
            <person name="Navarro D."/>
            <person name="Drula E."/>
            <person name="Chaduli D."/>
            <person name="Cazenave R."/>
            <person name="Ahrendt S."/>
            <person name="Wang J."/>
            <person name="Lipzen A."/>
            <person name="Daum C."/>
            <person name="Barry K."/>
            <person name="Grigoriev I.V."/>
            <person name="Favel A."/>
            <person name="Rosso M.N."/>
            <person name="Martin F."/>
        </authorList>
    </citation>
    <scope>NUCLEOTIDE SEQUENCE [LARGE SCALE GENOMIC DNA]</scope>
    <source>
        <strain evidence="1 2">CIRM-BRFM 2984</strain>
    </source>
</reference>
<protein>
    <submittedName>
        <fullName evidence="1">Uncharacterized protein</fullName>
    </submittedName>
</protein>
<accession>A0AAW0CX20</accession>
<dbReference type="AlphaFoldDB" id="A0AAW0CX20"/>
<dbReference type="EMBL" id="JAWWNJ010000012">
    <property type="protein sequence ID" value="KAK7043504.1"/>
    <property type="molecule type" value="Genomic_DNA"/>
</dbReference>
<evidence type="ECO:0000313" key="1">
    <source>
        <dbReference type="EMBL" id="KAK7043504.1"/>
    </source>
</evidence>
<evidence type="ECO:0000313" key="2">
    <source>
        <dbReference type="Proteomes" id="UP001362999"/>
    </source>
</evidence>
<name>A0AAW0CX20_9AGAR</name>
<keyword evidence="2" id="KW-1185">Reference proteome</keyword>
<gene>
    <name evidence="1" type="ORF">R3P38DRAFT_3177976</name>
</gene>
<sequence>MSPQDETTLIQLSELAVSLLRCKDKISQHVAVELLWELSPLPEVAPTVQKTHFLEYVPDLLDDDELCSPTCGILSNMTFHTSLVLDESIKERLEVIFG</sequence>
<comment type="caution">
    <text evidence="1">The sequence shown here is derived from an EMBL/GenBank/DDBJ whole genome shotgun (WGS) entry which is preliminary data.</text>
</comment>